<dbReference type="Pfam" id="PF04227">
    <property type="entry name" value="Indigoidine_A"/>
    <property type="match status" value="1"/>
</dbReference>
<name>A0AAN8LYD8_9TELE</name>
<dbReference type="GO" id="GO:0004730">
    <property type="term" value="F:pseudouridylate synthase activity"/>
    <property type="evidence" value="ECO:0007669"/>
    <property type="project" value="InterPro"/>
</dbReference>
<dbReference type="AlphaFoldDB" id="A0AAN8LYD8"/>
<keyword evidence="2" id="KW-0378">Hydrolase</keyword>
<dbReference type="InterPro" id="IPR029056">
    <property type="entry name" value="Ribokinase-like"/>
</dbReference>
<dbReference type="GO" id="GO:0046872">
    <property type="term" value="F:metal ion binding"/>
    <property type="evidence" value="ECO:0007669"/>
    <property type="project" value="UniProtKB-KW"/>
</dbReference>
<keyword evidence="4" id="KW-0456">Lyase</keyword>
<keyword evidence="1" id="KW-0479">Metal-binding</keyword>
<keyword evidence="3" id="KW-0464">Manganese</keyword>
<dbReference type="Gene3D" id="3.40.1190.20">
    <property type="match status" value="1"/>
</dbReference>
<proteinExistence type="predicted"/>
<dbReference type="PANTHER" id="PTHR42909">
    <property type="entry name" value="ZGC:136858"/>
    <property type="match status" value="1"/>
</dbReference>
<dbReference type="PANTHER" id="PTHR42909:SF1">
    <property type="entry name" value="CARBOHYDRATE KINASE PFKB DOMAIN-CONTAINING PROTEIN"/>
    <property type="match status" value="1"/>
</dbReference>
<dbReference type="SUPFAM" id="SSF110581">
    <property type="entry name" value="Indigoidine synthase A-like"/>
    <property type="match status" value="1"/>
</dbReference>
<dbReference type="GO" id="GO:0016798">
    <property type="term" value="F:hydrolase activity, acting on glycosyl bonds"/>
    <property type="evidence" value="ECO:0007669"/>
    <property type="project" value="UniProtKB-KW"/>
</dbReference>
<dbReference type="InterPro" id="IPR022830">
    <property type="entry name" value="Indigdn_synthA-like"/>
</dbReference>
<dbReference type="EMBL" id="JAGTTL010000007">
    <property type="protein sequence ID" value="KAK6319823.1"/>
    <property type="molecule type" value="Genomic_DNA"/>
</dbReference>
<organism evidence="6 7">
    <name type="scientific">Coregonus suidteri</name>
    <dbReference type="NCBI Taxonomy" id="861788"/>
    <lineage>
        <taxon>Eukaryota</taxon>
        <taxon>Metazoa</taxon>
        <taxon>Chordata</taxon>
        <taxon>Craniata</taxon>
        <taxon>Vertebrata</taxon>
        <taxon>Euteleostomi</taxon>
        <taxon>Actinopterygii</taxon>
        <taxon>Neopterygii</taxon>
        <taxon>Teleostei</taxon>
        <taxon>Protacanthopterygii</taxon>
        <taxon>Salmoniformes</taxon>
        <taxon>Salmonidae</taxon>
        <taxon>Coregoninae</taxon>
        <taxon>Coregonus</taxon>
    </lineage>
</organism>
<evidence type="ECO:0000313" key="6">
    <source>
        <dbReference type="EMBL" id="KAK6319823.1"/>
    </source>
</evidence>
<evidence type="ECO:0000256" key="4">
    <source>
        <dbReference type="ARBA" id="ARBA00023239"/>
    </source>
</evidence>
<dbReference type="InterPro" id="IPR007342">
    <property type="entry name" value="PsuG"/>
</dbReference>
<reference evidence="6 7" key="1">
    <citation type="submission" date="2021-04" db="EMBL/GenBank/DDBJ databases">
        <authorList>
            <person name="De Guttry C."/>
            <person name="Zahm M."/>
            <person name="Klopp C."/>
            <person name="Cabau C."/>
            <person name="Louis A."/>
            <person name="Berthelot C."/>
            <person name="Parey E."/>
            <person name="Roest Crollius H."/>
            <person name="Montfort J."/>
            <person name="Robinson-Rechavi M."/>
            <person name="Bucao C."/>
            <person name="Bouchez O."/>
            <person name="Gislard M."/>
            <person name="Lluch J."/>
            <person name="Milhes M."/>
            <person name="Lampietro C."/>
            <person name="Lopez Roques C."/>
            <person name="Donnadieu C."/>
            <person name="Braasch I."/>
            <person name="Desvignes T."/>
            <person name="Postlethwait J."/>
            <person name="Bobe J."/>
            <person name="Wedekind C."/>
            <person name="Guiguen Y."/>
        </authorList>
    </citation>
    <scope>NUCLEOTIDE SEQUENCE [LARGE SCALE GENOMIC DNA]</scope>
    <source>
        <strain evidence="6">Cs_M1</strain>
        <tissue evidence="6">Blood</tissue>
    </source>
</reference>
<evidence type="ECO:0000313" key="7">
    <source>
        <dbReference type="Proteomes" id="UP001356427"/>
    </source>
</evidence>
<comment type="caution">
    <text evidence="6">The sequence shown here is derived from an EMBL/GenBank/DDBJ whole genome shotgun (WGS) entry which is preliminary data.</text>
</comment>
<evidence type="ECO:0000256" key="3">
    <source>
        <dbReference type="ARBA" id="ARBA00023211"/>
    </source>
</evidence>
<gene>
    <name evidence="6" type="ORF">J4Q44_G00089300</name>
</gene>
<dbReference type="Proteomes" id="UP001356427">
    <property type="component" value="Unassembled WGS sequence"/>
</dbReference>
<dbReference type="SUPFAM" id="SSF53613">
    <property type="entry name" value="Ribokinase-like"/>
    <property type="match status" value="1"/>
</dbReference>
<protein>
    <submittedName>
        <fullName evidence="6">Uncharacterized protein</fullName>
    </submittedName>
</protein>
<dbReference type="Gene3D" id="3.40.1790.10">
    <property type="entry name" value="Indigoidine synthase domain"/>
    <property type="match status" value="1"/>
</dbReference>
<accession>A0AAN8LYD8</accession>
<keyword evidence="5" id="KW-0326">Glycosidase</keyword>
<keyword evidence="7" id="KW-1185">Reference proteome</keyword>
<dbReference type="GO" id="GO:0005737">
    <property type="term" value="C:cytoplasm"/>
    <property type="evidence" value="ECO:0007669"/>
    <property type="project" value="TreeGrafter"/>
</dbReference>
<evidence type="ECO:0000256" key="5">
    <source>
        <dbReference type="ARBA" id="ARBA00023295"/>
    </source>
</evidence>
<evidence type="ECO:0000256" key="1">
    <source>
        <dbReference type="ARBA" id="ARBA00022723"/>
    </source>
</evidence>
<evidence type="ECO:0000256" key="2">
    <source>
        <dbReference type="ARBA" id="ARBA00022801"/>
    </source>
</evidence>
<dbReference type="AntiFam" id="ANF00010">
    <property type="entry name" value="tRNA translation"/>
</dbReference>
<sequence>MAWSSVAQLVEHGACNAKVVGSIPGTTHTQKYVLFRVHLSVSQALAENRPGVVLVSTIITHGISYPHSVSTAKEVEAIVRGRVHVRLSSELDYLAQSKTSLKVSRQDLPYAISKSGLLLAVPIPEEHAAASQQIGDAIQAALAEAIAKGENREACDNPGIVCLCQSFGGVGRNLADSLNRMGQRPLFISAIGTDSHSDAVLNYSQHMLRTPVVLPGFRSRGQLLIVL</sequence>